<comment type="subcellular location">
    <subcellularLocation>
        <location evidence="1">Membrane</location>
        <topology evidence="1">Multi-pass membrane protein</topology>
    </subcellularLocation>
</comment>
<comment type="caution">
    <text evidence="8">The sequence shown here is derived from an EMBL/GenBank/DDBJ whole genome shotgun (WGS) entry which is preliminary data.</text>
</comment>
<dbReference type="OrthoDB" id="754047at2759"/>
<reference evidence="8 9" key="1">
    <citation type="journal article" date="2014" name="Genome Biol. Evol.">
        <title>The secreted proteins of Achlya hypogyna and Thraustotheca clavata identify the ancestral oomycete secretome and reveal gene acquisitions by horizontal gene transfer.</title>
        <authorList>
            <person name="Misner I."/>
            <person name="Blouin N."/>
            <person name="Leonard G."/>
            <person name="Richards T.A."/>
            <person name="Lane C.E."/>
        </authorList>
    </citation>
    <scope>NUCLEOTIDE SEQUENCE [LARGE SCALE GENOMIC DNA]</scope>
    <source>
        <strain evidence="8 9">ATCC 34112</strain>
    </source>
</reference>
<dbReference type="PANTHER" id="PTHR31585:SF5">
    <property type="entry name" value="RNA-BINDING S4 DOMAIN-CONTAINING PROTEIN"/>
    <property type="match status" value="1"/>
</dbReference>
<feature type="transmembrane region" description="Helical" evidence="7">
    <location>
        <begin position="253"/>
        <end position="272"/>
    </location>
</feature>
<feature type="transmembrane region" description="Helical" evidence="7">
    <location>
        <begin position="364"/>
        <end position="386"/>
    </location>
</feature>
<evidence type="ECO:0000256" key="7">
    <source>
        <dbReference type="SAM" id="Phobius"/>
    </source>
</evidence>
<dbReference type="PANTHER" id="PTHR31585">
    <property type="entry name" value="FOLATE-BIOPTERIN TRANSPORTER 1, CHLOROPLASTIC"/>
    <property type="match status" value="1"/>
</dbReference>
<evidence type="ECO:0000256" key="2">
    <source>
        <dbReference type="ARBA" id="ARBA00007015"/>
    </source>
</evidence>
<keyword evidence="4 7" id="KW-0812">Transmembrane</keyword>
<dbReference type="GO" id="GO:0016020">
    <property type="term" value="C:membrane"/>
    <property type="evidence" value="ECO:0007669"/>
    <property type="project" value="UniProtKB-SubCell"/>
</dbReference>
<dbReference type="EMBL" id="JNBS01000688">
    <property type="protein sequence ID" value="OQS04053.1"/>
    <property type="molecule type" value="Genomic_DNA"/>
</dbReference>
<dbReference type="InterPro" id="IPR039309">
    <property type="entry name" value="BT1"/>
</dbReference>
<feature type="transmembrane region" description="Helical" evidence="7">
    <location>
        <begin position="175"/>
        <end position="198"/>
    </location>
</feature>
<evidence type="ECO:0000256" key="3">
    <source>
        <dbReference type="ARBA" id="ARBA00022448"/>
    </source>
</evidence>
<sequence length="554" mass="61532">MHAPLQLQEDAVVDPLPYEENDAKALVKYKETSSSGAALRDGGAVDVYARDNIGLLINYASVGFVHGTFPSTIYPFLNMYLNMDGFQIAAASALVALPWSFKMTIGIISDSFPINGYRRKPYILLGWMLCFVFLMAMAILPIQNPYYSPGEIQRTSNSTDRLVLNAHAPDQGNKYIVLMMFASLGYVIADVACDAIVVECAQREEESIRGRTQTTIYTVRYAFQTIASAIVGLGFNGQAYGGSFNWSLSFPNMMALTSIATLCGVTGTLLAFPKEIPAPRVPFRTRLLQMWHLAQSRVIWQLMAFSFFNAFLFDFEAIPSIIVQRDWARVQPLNAAIFTVISLALMTLSLHFTKHHLMQMNWRVLIFITTIAVVALDSTVSFLTIFDIVRNQWFYLGAPVLGNIPQGVRFVVSTYASVEVAEVGFEGTTYGLLTTVSNLAGPFSSSVSKFVDSFFDAYQQDIAKDTLQVRMQVAYTFIIMYTIRLASNFTLILLPRQKKHAQYLRQHGGQSRLAAVIAFSLYVFCLTWSIATNILSIIPSTACWRIAGGDGCGT</sequence>
<dbReference type="Pfam" id="PF03092">
    <property type="entry name" value="BT1"/>
    <property type="match status" value="1"/>
</dbReference>
<feature type="transmembrane region" description="Helical" evidence="7">
    <location>
        <begin position="293"/>
        <end position="313"/>
    </location>
</feature>
<name>A0A1W0A1A2_9STRA</name>
<feature type="transmembrane region" description="Helical" evidence="7">
    <location>
        <begin position="473"/>
        <end position="493"/>
    </location>
</feature>
<evidence type="ECO:0000256" key="1">
    <source>
        <dbReference type="ARBA" id="ARBA00004141"/>
    </source>
</evidence>
<feature type="transmembrane region" description="Helical" evidence="7">
    <location>
        <begin position="513"/>
        <end position="531"/>
    </location>
</feature>
<feature type="transmembrane region" description="Helical" evidence="7">
    <location>
        <begin position="333"/>
        <end position="352"/>
    </location>
</feature>
<dbReference type="Proteomes" id="UP000243217">
    <property type="component" value="Unassembled WGS sequence"/>
</dbReference>
<keyword evidence="5 7" id="KW-1133">Transmembrane helix</keyword>
<proteinExistence type="inferred from homology"/>
<evidence type="ECO:0000256" key="6">
    <source>
        <dbReference type="ARBA" id="ARBA00023136"/>
    </source>
</evidence>
<keyword evidence="3" id="KW-0813">Transport</keyword>
<evidence type="ECO:0000256" key="5">
    <source>
        <dbReference type="ARBA" id="ARBA00022989"/>
    </source>
</evidence>
<dbReference type="STRING" id="74557.A0A1W0A1A2"/>
<keyword evidence="6 7" id="KW-0472">Membrane</keyword>
<keyword evidence="9" id="KW-1185">Reference proteome</keyword>
<dbReference type="InterPro" id="IPR036259">
    <property type="entry name" value="MFS_trans_sf"/>
</dbReference>
<dbReference type="SUPFAM" id="SSF103473">
    <property type="entry name" value="MFS general substrate transporter"/>
    <property type="match status" value="1"/>
</dbReference>
<comment type="similarity">
    <text evidence="2">Belongs to the major facilitator superfamily. Folate-biopterin transporter (TC 2.A.71) family.</text>
</comment>
<dbReference type="AlphaFoldDB" id="A0A1W0A1A2"/>
<feature type="transmembrane region" description="Helical" evidence="7">
    <location>
        <begin position="85"/>
        <end position="101"/>
    </location>
</feature>
<feature type="transmembrane region" description="Helical" evidence="7">
    <location>
        <begin position="122"/>
        <end position="142"/>
    </location>
</feature>
<protein>
    <submittedName>
        <fullName evidence="8">Transmembrane protein</fullName>
    </submittedName>
</protein>
<evidence type="ECO:0000313" key="8">
    <source>
        <dbReference type="EMBL" id="OQS04053.1"/>
    </source>
</evidence>
<organism evidence="8 9">
    <name type="scientific">Thraustotheca clavata</name>
    <dbReference type="NCBI Taxonomy" id="74557"/>
    <lineage>
        <taxon>Eukaryota</taxon>
        <taxon>Sar</taxon>
        <taxon>Stramenopiles</taxon>
        <taxon>Oomycota</taxon>
        <taxon>Saprolegniomycetes</taxon>
        <taxon>Saprolegniales</taxon>
        <taxon>Achlyaceae</taxon>
        <taxon>Thraustotheca</taxon>
    </lineage>
</organism>
<feature type="transmembrane region" description="Helical" evidence="7">
    <location>
        <begin position="219"/>
        <end position="241"/>
    </location>
</feature>
<gene>
    <name evidence="8" type="ORF">THRCLA_03669</name>
</gene>
<evidence type="ECO:0000313" key="9">
    <source>
        <dbReference type="Proteomes" id="UP000243217"/>
    </source>
</evidence>
<accession>A0A1W0A1A2</accession>
<evidence type="ECO:0000256" key="4">
    <source>
        <dbReference type="ARBA" id="ARBA00022692"/>
    </source>
</evidence>